<evidence type="ECO:0000259" key="13">
    <source>
        <dbReference type="PROSITE" id="PS50112"/>
    </source>
</evidence>
<dbReference type="SUPFAM" id="SSF47384">
    <property type="entry name" value="Homodimeric domain of signal transducing histidine kinase"/>
    <property type="match status" value="1"/>
</dbReference>
<dbReference type="EMBL" id="JACHGJ010000003">
    <property type="protein sequence ID" value="MBB6480375.1"/>
    <property type="molecule type" value="Genomic_DNA"/>
</dbReference>
<accession>A0A841R8Z1</accession>
<proteinExistence type="predicted"/>
<dbReference type="InterPro" id="IPR035965">
    <property type="entry name" value="PAS-like_dom_sf"/>
</dbReference>
<organism evidence="15 16">
    <name type="scientific">Spirochaeta isovalerica</name>
    <dbReference type="NCBI Taxonomy" id="150"/>
    <lineage>
        <taxon>Bacteria</taxon>
        <taxon>Pseudomonadati</taxon>
        <taxon>Spirochaetota</taxon>
        <taxon>Spirochaetia</taxon>
        <taxon>Spirochaetales</taxon>
        <taxon>Spirochaetaceae</taxon>
        <taxon>Spirochaeta</taxon>
    </lineage>
</organism>
<dbReference type="CDD" id="cd00082">
    <property type="entry name" value="HisKA"/>
    <property type="match status" value="1"/>
</dbReference>
<evidence type="ECO:0000256" key="7">
    <source>
        <dbReference type="ARBA" id="ARBA00022692"/>
    </source>
</evidence>
<comment type="catalytic activity">
    <reaction evidence="1">
        <text>ATP + protein L-histidine = ADP + protein N-phospho-L-histidine.</text>
        <dbReference type="EC" id="2.7.13.3"/>
    </reaction>
</comment>
<keyword evidence="16" id="KW-1185">Reference proteome</keyword>
<dbReference type="PROSITE" id="PS50109">
    <property type="entry name" value="HIS_KIN"/>
    <property type="match status" value="1"/>
</dbReference>
<feature type="transmembrane region" description="Helical" evidence="11">
    <location>
        <begin position="275"/>
        <end position="297"/>
    </location>
</feature>
<evidence type="ECO:0000256" key="9">
    <source>
        <dbReference type="ARBA" id="ARBA00022989"/>
    </source>
</evidence>
<dbReference type="SUPFAM" id="SSF55874">
    <property type="entry name" value="ATPase domain of HSP90 chaperone/DNA topoisomerase II/histidine kinase"/>
    <property type="match status" value="1"/>
</dbReference>
<protein>
    <recommendedName>
        <fullName evidence="3">histidine kinase</fullName>
        <ecNumber evidence="3">2.7.13.3</ecNumber>
    </recommendedName>
</protein>
<dbReference type="InterPro" id="IPR000014">
    <property type="entry name" value="PAS"/>
</dbReference>
<dbReference type="SUPFAM" id="SSF55785">
    <property type="entry name" value="PYP-like sensor domain (PAS domain)"/>
    <property type="match status" value="1"/>
</dbReference>
<sequence>MKPIKLSIKRYLNLVLSFLIILPLLFAGGISIFLSSRILRGEMLKASRNQVSFLSDKIDQYLNTPISIIKTMAGMLELEANRKVERDIDVVLKSFTESFDIFKSIHFAGADGLVRNLYPPDELFTGTDISSHEYFKSVMKTGKLFWSSSFISEQLDIPVSTLSYPVMGGVLTATLSLEPVMNMISNIEERDEGLVFYITDQKGVYIAHTDRQKVVLKEYDTAQIAYRQGSLDGMVQDVLYEGMAYTSYYSIVESSGWMVALLQPRSVINDPIETMMWSLLIVTAIILLVTLIFSMSLQKSLAGPLQAFTKLTESISRGNYNVSIPEYNIQELSWLGDSVGSMAKKIQFREKELNEASANLSSLLNSMPSILISIDQDLNITRMNSRAEASSGFEEKDALGKPLEEIFPRLSPEIPRLALAVKESRMDIMTRETILKSDRKIVENVTIFPLILPDTRSAVLRLDDITDKAMMEQTLIQNEKLLSLGGLAAGMAHEINNPLAGMIQTANVLAGRLGLERHIPANDQAAGEVGISMEKLNEYLMIRDIPDMIDSLNKSGQRIASIVNNMLSFARTGEENISTHQIRDIIERSIELAQTDYNLTKKYDFRQIEIIREYGENLPPVMCETSKIQQVFFNILQNSAHAMSDSQVEKPKVLIKTGFDRIHSMVVIEIKDNGPGMEENVRKRIFEPFFTTKQVGLGTGLGLSVSYFIITENQNGEMTVQSSPGNGANFIIKLPTTH</sequence>
<dbReference type="Gene3D" id="1.10.287.130">
    <property type="match status" value="1"/>
</dbReference>
<dbReference type="CDD" id="cd18773">
    <property type="entry name" value="PDC1_HK_sensor"/>
    <property type="match status" value="1"/>
</dbReference>
<dbReference type="CDD" id="cd00130">
    <property type="entry name" value="PAS"/>
    <property type="match status" value="1"/>
</dbReference>
<reference evidence="15 16" key="1">
    <citation type="submission" date="2020-08" db="EMBL/GenBank/DDBJ databases">
        <title>Genomic Encyclopedia of Type Strains, Phase IV (KMG-IV): sequencing the most valuable type-strain genomes for metagenomic binning, comparative biology and taxonomic classification.</title>
        <authorList>
            <person name="Goeker M."/>
        </authorList>
    </citation>
    <scope>NUCLEOTIDE SEQUENCE [LARGE SCALE GENOMIC DNA]</scope>
    <source>
        <strain evidence="15 16">DSM 2461</strain>
    </source>
</reference>
<dbReference type="AlphaFoldDB" id="A0A841R8Z1"/>
<dbReference type="EC" id="2.7.13.3" evidence="3"/>
<gene>
    <name evidence="15" type="ORF">HNR50_002038</name>
</gene>
<evidence type="ECO:0000256" key="3">
    <source>
        <dbReference type="ARBA" id="ARBA00012438"/>
    </source>
</evidence>
<dbReference type="GO" id="GO:0005886">
    <property type="term" value="C:plasma membrane"/>
    <property type="evidence" value="ECO:0007669"/>
    <property type="project" value="UniProtKB-SubCell"/>
</dbReference>
<dbReference type="RefSeq" id="WP_184746552.1">
    <property type="nucleotide sequence ID" value="NZ_JACHGJ010000003.1"/>
</dbReference>
<feature type="domain" description="HAMP" evidence="14">
    <location>
        <begin position="299"/>
        <end position="351"/>
    </location>
</feature>
<feature type="domain" description="Histidine kinase" evidence="12">
    <location>
        <begin position="490"/>
        <end position="738"/>
    </location>
</feature>
<evidence type="ECO:0000256" key="10">
    <source>
        <dbReference type="ARBA" id="ARBA00023136"/>
    </source>
</evidence>
<dbReference type="InterPro" id="IPR004358">
    <property type="entry name" value="Sig_transdc_His_kin-like_C"/>
</dbReference>
<dbReference type="InterPro" id="IPR036890">
    <property type="entry name" value="HATPase_C_sf"/>
</dbReference>
<keyword evidence="9 11" id="KW-1133">Transmembrane helix</keyword>
<dbReference type="PROSITE" id="PS50885">
    <property type="entry name" value="HAMP"/>
    <property type="match status" value="1"/>
</dbReference>
<dbReference type="Gene3D" id="3.30.450.20">
    <property type="entry name" value="PAS domain"/>
    <property type="match status" value="3"/>
</dbReference>
<feature type="domain" description="PAS" evidence="13">
    <location>
        <begin position="356"/>
        <end position="413"/>
    </location>
</feature>
<comment type="caution">
    <text evidence="15">The sequence shown here is derived from an EMBL/GenBank/DDBJ whole genome shotgun (WGS) entry which is preliminary data.</text>
</comment>
<dbReference type="SMART" id="SM00387">
    <property type="entry name" value="HATPase_c"/>
    <property type="match status" value="1"/>
</dbReference>
<dbReference type="Pfam" id="PF08448">
    <property type="entry name" value="PAS_4"/>
    <property type="match status" value="1"/>
</dbReference>
<dbReference type="InterPro" id="IPR013656">
    <property type="entry name" value="PAS_4"/>
</dbReference>
<dbReference type="NCBIfam" id="TIGR00229">
    <property type="entry name" value="sensory_box"/>
    <property type="match status" value="1"/>
</dbReference>
<dbReference type="Pfam" id="PF00512">
    <property type="entry name" value="HisKA"/>
    <property type="match status" value="1"/>
</dbReference>
<dbReference type="InterPro" id="IPR003594">
    <property type="entry name" value="HATPase_dom"/>
</dbReference>
<evidence type="ECO:0000256" key="2">
    <source>
        <dbReference type="ARBA" id="ARBA00004651"/>
    </source>
</evidence>
<dbReference type="InterPro" id="IPR003660">
    <property type="entry name" value="HAMP_dom"/>
</dbReference>
<dbReference type="InterPro" id="IPR003661">
    <property type="entry name" value="HisK_dim/P_dom"/>
</dbReference>
<dbReference type="Gene3D" id="6.10.340.10">
    <property type="match status" value="1"/>
</dbReference>
<keyword evidence="8" id="KW-0418">Kinase</keyword>
<dbReference type="Pfam" id="PF00672">
    <property type="entry name" value="HAMP"/>
    <property type="match status" value="1"/>
</dbReference>
<dbReference type="Gene3D" id="3.30.565.10">
    <property type="entry name" value="Histidine kinase-like ATPase, C-terminal domain"/>
    <property type="match status" value="1"/>
</dbReference>
<dbReference type="InterPro" id="IPR005467">
    <property type="entry name" value="His_kinase_dom"/>
</dbReference>
<keyword evidence="6" id="KW-0808">Transferase</keyword>
<evidence type="ECO:0000256" key="6">
    <source>
        <dbReference type="ARBA" id="ARBA00022679"/>
    </source>
</evidence>
<dbReference type="Proteomes" id="UP000587760">
    <property type="component" value="Unassembled WGS sequence"/>
</dbReference>
<name>A0A841R8Z1_9SPIO</name>
<dbReference type="SMART" id="SM00304">
    <property type="entry name" value="HAMP"/>
    <property type="match status" value="1"/>
</dbReference>
<dbReference type="GO" id="GO:0000155">
    <property type="term" value="F:phosphorelay sensor kinase activity"/>
    <property type="evidence" value="ECO:0007669"/>
    <property type="project" value="InterPro"/>
</dbReference>
<evidence type="ECO:0000313" key="16">
    <source>
        <dbReference type="Proteomes" id="UP000587760"/>
    </source>
</evidence>
<dbReference type="PROSITE" id="PS50112">
    <property type="entry name" value="PAS"/>
    <property type="match status" value="1"/>
</dbReference>
<keyword evidence="4" id="KW-1003">Cell membrane</keyword>
<evidence type="ECO:0000256" key="5">
    <source>
        <dbReference type="ARBA" id="ARBA00022553"/>
    </source>
</evidence>
<dbReference type="PANTHER" id="PTHR43065:SF42">
    <property type="entry name" value="TWO-COMPONENT SENSOR PPRA"/>
    <property type="match status" value="1"/>
</dbReference>
<dbReference type="SMART" id="SM00091">
    <property type="entry name" value="PAS"/>
    <property type="match status" value="1"/>
</dbReference>
<dbReference type="InterPro" id="IPR033479">
    <property type="entry name" value="dCache_1"/>
</dbReference>
<evidence type="ECO:0000256" key="8">
    <source>
        <dbReference type="ARBA" id="ARBA00022777"/>
    </source>
</evidence>
<dbReference type="PRINTS" id="PR00344">
    <property type="entry name" value="BCTRLSENSOR"/>
</dbReference>
<dbReference type="InterPro" id="IPR036097">
    <property type="entry name" value="HisK_dim/P_sf"/>
</dbReference>
<evidence type="ECO:0000256" key="4">
    <source>
        <dbReference type="ARBA" id="ARBA00022475"/>
    </source>
</evidence>
<evidence type="ECO:0000256" key="1">
    <source>
        <dbReference type="ARBA" id="ARBA00000085"/>
    </source>
</evidence>
<keyword evidence="10 11" id="KW-0472">Membrane</keyword>
<dbReference type="SMART" id="SM00388">
    <property type="entry name" value="HisKA"/>
    <property type="match status" value="1"/>
</dbReference>
<dbReference type="PANTHER" id="PTHR43065">
    <property type="entry name" value="SENSOR HISTIDINE KINASE"/>
    <property type="match status" value="1"/>
</dbReference>
<keyword evidence="5" id="KW-0597">Phosphoprotein</keyword>
<evidence type="ECO:0000259" key="14">
    <source>
        <dbReference type="PROSITE" id="PS50885"/>
    </source>
</evidence>
<dbReference type="Pfam" id="PF02743">
    <property type="entry name" value="dCache_1"/>
    <property type="match status" value="1"/>
</dbReference>
<dbReference type="CDD" id="cd06225">
    <property type="entry name" value="HAMP"/>
    <property type="match status" value="1"/>
</dbReference>
<evidence type="ECO:0000256" key="11">
    <source>
        <dbReference type="SAM" id="Phobius"/>
    </source>
</evidence>
<evidence type="ECO:0000259" key="12">
    <source>
        <dbReference type="PROSITE" id="PS50109"/>
    </source>
</evidence>
<keyword evidence="7 11" id="KW-0812">Transmembrane</keyword>
<feature type="transmembrane region" description="Helical" evidence="11">
    <location>
        <begin position="12"/>
        <end position="34"/>
    </location>
</feature>
<comment type="subcellular location">
    <subcellularLocation>
        <location evidence="2">Cell membrane</location>
        <topology evidence="2">Multi-pass membrane protein</topology>
    </subcellularLocation>
</comment>
<dbReference type="Pfam" id="PF02518">
    <property type="entry name" value="HATPase_c"/>
    <property type="match status" value="1"/>
</dbReference>
<evidence type="ECO:0000313" key="15">
    <source>
        <dbReference type="EMBL" id="MBB6480375.1"/>
    </source>
</evidence>